<feature type="transmembrane region" description="Helical" evidence="1">
    <location>
        <begin position="112"/>
        <end position="130"/>
    </location>
</feature>
<dbReference type="STRING" id="1441095.AM592_14870"/>
<accession>A0A0M5JC07</accession>
<dbReference type="AlphaFoldDB" id="A0A0M5JC07"/>
<evidence type="ECO:0000313" key="2">
    <source>
        <dbReference type="EMBL" id="ALC82719.1"/>
    </source>
</evidence>
<protein>
    <recommendedName>
        <fullName evidence="4">Peptidase M50 domain-containing protein</fullName>
    </recommendedName>
</protein>
<keyword evidence="3" id="KW-1185">Reference proteome</keyword>
<dbReference type="PATRIC" id="fig|1441095.3.peg.3282"/>
<dbReference type="RefSeq" id="WP_053604530.1">
    <property type="nucleotide sequence ID" value="NZ_CP012600.1"/>
</dbReference>
<reference evidence="2 3" key="2">
    <citation type="journal article" date="2016" name="Int. J. Syst. Evol. Microbiol.">
        <title>Bacillus gobiensis sp. nov., isolated from a soil sample.</title>
        <authorList>
            <person name="Liu B."/>
            <person name="Liu G.H."/>
            <person name="Cetin S."/>
            <person name="Schumann P."/>
            <person name="Pan Z.Z."/>
            <person name="Chen Q.Q."/>
        </authorList>
    </citation>
    <scope>NUCLEOTIDE SEQUENCE [LARGE SCALE GENOMIC DNA]</scope>
    <source>
        <strain evidence="2 3">FJAT-4402</strain>
    </source>
</reference>
<keyword evidence="1" id="KW-0472">Membrane</keyword>
<feature type="transmembrane region" description="Helical" evidence="1">
    <location>
        <begin position="7"/>
        <end position="25"/>
    </location>
</feature>
<gene>
    <name evidence="2" type="ORF">AM592_14870</name>
</gene>
<keyword evidence="1" id="KW-0812">Transmembrane</keyword>
<dbReference type="OrthoDB" id="849477at2"/>
<reference evidence="3" key="1">
    <citation type="submission" date="2015-08" db="EMBL/GenBank/DDBJ databases">
        <title>Genome sequencing project for genomic taxonomy and phylogenomics of Bacillus-like bacteria.</title>
        <authorList>
            <person name="Liu B."/>
            <person name="Wang J."/>
            <person name="Zhu Y."/>
            <person name="Liu G."/>
            <person name="Chen Q."/>
            <person name="Chen Z."/>
            <person name="Lan J."/>
            <person name="Che J."/>
            <person name="Ge C."/>
            <person name="Shi H."/>
            <person name="Pan Z."/>
            <person name="Liu X."/>
        </authorList>
    </citation>
    <scope>NUCLEOTIDE SEQUENCE [LARGE SCALE GENOMIC DNA]</scope>
    <source>
        <strain evidence="3">FJAT-4402</strain>
    </source>
</reference>
<keyword evidence="1" id="KW-1133">Transmembrane helix</keyword>
<sequence length="159" mass="18164">MFELKDLITFFWSFFLILPIVSLVHVAGHSFFAFIFGGKASMEIGLGNLLVKIGPIKVKSMYFIDSLCQYNSLKLDNRLTNALVYAGGAIFNLGTIFLINNLIINNVLEPHLFFYQFSYFSAYYTFFALIPVQYSKDHLSDGMAIFKVLKYGERQQATH</sequence>
<proteinExistence type="predicted"/>
<evidence type="ECO:0000256" key="1">
    <source>
        <dbReference type="SAM" id="Phobius"/>
    </source>
</evidence>
<evidence type="ECO:0008006" key="4">
    <source>
        <dbReference type="Google" id="ProtNLM"/>
    </source>
</evidence>
<organism evidence="2 3">
    <name type="scientific">Bacillus gobiensis</name>
    <dbReference type="NCBI Taxonomy" id="1441095"/>
    <lineage>
        <taxon>Bacteria</taxon>
        <taxon>Bacillati</taxon>
        <taxon>Bacillota</taxon>
        <taxon>Bacilli</taxon>
        <taxon>Bacillales</taxon>
        <taxon>Bacillaceae</taxon>
        <taxon>Bacillus</taxon>
    </lineage>
</organism>
<feature type="transmembrane region" description="Helical" evidence="1">
    <location>
        <begin position="82"/>
        <end position="100"/>
    </location>
</feature>
<dbReference type="Proteomes" id="UP000067625">
    <property type="component" value="Chromosome"/>
</dbReference>
<dbReference type="EMBL" id="CP012600">
    <property type="protein sequence ID" value="ALC82719.1"/>
    <property type="molecule type" value="Genomic_DNA"/>
</dbReference>
<evidence type="ECO:0000313" key="3">
    <source>
        <dbReference type="Proteomes" id="UP000067625"/>
    </source>
</evidence>
<name>A0A0M5JC07_9BACI</name>